<evidence type="ECO:0000313" key="2">
    <source>
        <dbReference type="Proteomes" id="UP001652581"/>
    </source>
</evidence>
<feature type="compositionally biased region" description="Basic and acidic residues" evidence="1">
    <location>
        <begin position="1"/>
        <end position="10"/>
    </location>
</feature>
<name>A0ABM5EFB2_VICPA</name>
<evidence type="ECO:0000313" key="3">
    <source>
        <dbReference type="RefSeq" id="XP_072831841.1"/>
    </source>
</evidence>
<dbReference type="Proteomes" id="UP001652581">
    <property type="component" value="Chromosome 13"/>
</dbReference>
<feature type="region of interest" description="Disordered" evidence="1">
    <location>
        <begin position="283"/>
        <end position="319"/>
    </location>
</feature>
<protein>
    <recommendedName>
        <fullName evidence="4">Collagen alpha-1(I) chain-like</fullName>
    </recommendedName>
</protein>
<feature type="region of interest" description="Disordered" evidence="1">
    <location>
        <begin position="77"/>
        <end position="124"/>
    </location>
</feature>
<keyword evidence="2" id="KW-1185">Reference proteome</keyword>
<feature type="region of interest" description="Disordered" evidence="1">
    <location>
        <begin position="160"/>
        <end position="244"/>
    </location>
</feature>
<accession>A0ABM5EFB2</accession>
<proteinExistence type="predicted"/>
<dbReference type="RefSeq" id="XP_072831841.1">
    <property type="nucleotide sequence ID" value="XM_072975740.1"/>
</dbReference>
<evidence type="ECO:0000256" key="1">
    <source>
        <dbReference type="SAM" id="MobiDB-lite"/>
    </source>
</evidence>
<sequence>MPRELHDTRWAKQQQAGRKGEFCGSISEERRGRKGKGRAARAPSTPGREAQSQQVSAARHRGTLFALAALTSVSERAPGAGRLARGPGGERRRGQRPPWPGRAEAGRGVRTGGSTAARRPDTAPRLGASSCLAAAAASSSQAASAGRLLGLGQHFPAVSHTPLGERGLLHTRTRPQTARSLGKIRNSGRRAQGVAEAKARQRCADLGVPSERQPREGRADAGGARPTQFVRRSPSARRPRWPDWHPSCRPCGLGREPAAAPPHISGLRAEAEQWPLPHDRLKARTGARGSGEVLAQATPRTATEGRCPPTEDPKEFSDHTSLHLSVGSVSKQPGSASVGPKLKRADQDGANHARKMFKSQLSVLCIRIKSNRNFFIITKFLS</sequence>
<evidence type="ECO:0008006" key="4">
    <source>
        <dbReference type="Google" id="ProtNLM"/>
    </source>
</evidence>
<feature type="region of interest" description="Disordered" evidence="1">
    <location>
        <begin position="1"/>
        <end position="60"/>
    </location>
</feature>
<dbReference type="GeneID" id="116282826"/>
<organism evidence="2 3">
    <name type="scientific">Vicugna pacos</name>
    <name type="common">Alpaca</name>
    <name type="synonym">Lama pacos</name>
    <dbReference type="NCBI Taxonomy" id="30538"/>
    <lineage>
        <taxon>Eukaryota</taxon>
        <taxon>Metazoa</taxon>
        <taxon>Chordata</taxon>
        <taxon>Craniata</taxon>
        <taxon>Vertebrata</taxon>
        <taxon>Euteleostomi</taxon>
        <taxon>Mammalia</taxon>
        <taxon>Eutheria</taxon>
        <taxon>Laurasiatheria</taxon>
        <taxon>Artiodactyla</taxon>
        <taxon>Tylopoda</taxon>
        <taxon>Camelidae</taxon>
        <taxon>Vicugna</taxon>
    </lineage>
</organism>
<reference evidence="3" key="1">
    <citation type="submission" date="2025-08" db="UniProtKB">
        <authorList>
            <consortium name="RefSeq"/>
        </authorList>
    </citation>
    <scope>IDENTIFICATION</scope>
</reference>
<feature type="compositionally biased region" description="Basic and acidic residues" evidence="1">
    <location>
        <begin position="309"/>
        <end position="319"/>
    </location>
</feature>
<gene>
    <name evidence="3" type="primary">LOC116282826</name>
</gene>